<reference evidence="4" key="2">
    <citation type="journal article" date="2018" name="Nat. Microbiol.">
        <title>Leveraging single-cell genomics to expand the fungal tree of life.</title>
        <authorList>
            <person name="Ahrendt S.R."/>
            <person name="Quandt C.A."/>
            <person name="Ciobanu D."/>
            <person name="Clum A."/>
            <person name="Salamov A."/>
            <person name="Andreopoulos B."/>
            <person name="Cheng J.F."/>
            <person name="Woyke T."/>
            <person name="Pelin A."/>
            <person name="Henrissat B."/>
            <person name="Reynolds N.K."/>
            <person name="Benny G.L."/>
            <person name="Smith M.E."/>
            <person name="James T.Y."/>
            <person name="Grigoriev I.V."/>
        </authorList>
    </citation>
    <scope>NUCLEOTIDE SEQUENCE [LARGE SCALE GENOMIC DNA]</scope>
    <source>
        <strain evidence="4">CSF55</strain>
    </source>
</reference>
<evidence type="ECO:0000313" key="1">
    <source>
        <dbReference type="EMBL" id="EPZ31420.1"/>
    </source>
</evidence>
<dbReference type="Proteomes" id="UP000281549">
    <property type="component" value="Unassembled WGS sequence"/>
</dbReference>
<evidence type="ECO:0000313" key="4">
    <source>
        <dbReference type="Proteomes" id="UP000281549"/>
    </source>
</evidence>
<dbReference type="OrthoDB" id="10248979at2759"/>
<proteinExistence type="predicted"/>
<dbReference type="Proteomes" id="UP000030755">
    <property type="component" value="Unassembled WGS sequence"/>
</dbReference>
<dbReference type="EMBL" id="KE561226">
    <property type="protein sequence ID" value="EPZ31420.1"/>
    <property type="molecule type" value="Genomic_DNA"/>
</dbReference>
<evidence type="ECO:0000313" key="3">
    <source>
        <dbReference type="Proteomes" id="UP000030755"/>
    </source>
</evidence>
<reference evidence="1 3" key="1">
    <citation type="journal article" date="2013" name="Curr. Biol.">
        <title>Shared signatures of parasitism and phylogenomics unite Cryptomycota and microsporidia.</title>
        <authorList>
            <person name="James T.Y."/>
            <person name="Pelin A."/>
            <person name="Bonen L."/>
            <person name="Ahrendt S."/>
            <person name="Sain D."/>
            <person name="Corradi N."/>
            <person name="Stajich J.E."/>
        </authorList>
    </citation>
    <scope>NUCLEOTIDE SEQUENCE [LARGE SCALE GENOMIC DNA]</scope>
    <source>
        <strain evidence="1 3">CSF55</strain>
        <strain evidence="1 3">CSF55</strain>
    </source>
</reference>
<dbReference type="OMA" id="CYIINRE"/>
<dbReference type="InterPro" id="IPR029044">
    <property type="entry name" value="Nucleotide-diphossugar_trans"/>
</dbReference>
<sequence length="434" mass="49757">MWANCDIYDIERDLLNGIGPVEIPDINHLNHDLLLYVLSFVKDKYSSFVFVPVSVDFGKDTFAVIRNALITNGYVFTSSNDMQSWKYLDYSVIGFARNNVSDVLVDAMVKCSRRYSCSSETETLITKTETDCIERNNYKKFSDFGLSIGNSDQKHFCKLLLRDELLYSLLLPPVVDGNGILSSGKKKVAFGIPTLSHSSLNSPTDISLFKHLLPSLIRSLTDDELKNYDFVLYIGFDEEDRFFDNADSFNIILNRFKELVGSRTIQMVALKFPFTKGWVTYLWNSLFVKAVQDGCTYFYQINDDIIINSSGWLSDFVSTLNDNSNIGVVGPKDPLHGDRVMLTQSFVHRTHYEIFGRLYPSDIKDWYSDDWMSEVYGPSFTKTFPQHTINNVNDKGTRYTACVRLDWKPYVESGKKILAEWKENLLKNRQVSVT</sequence>
<reference evidence="2" key="3">
    <citation type="submission" date="2018-08" db="EMBL/GenBank/DDBJ databases">
        <title>Leveraging single-cell genomics to expand the Fungal Tree of Life.</title>
        <authorList>
            <consortium name="DOE Joint Genome Institute"/>
            <person name="Ahrendt S.R."/>
            <person name="Quandt C.A."/>
            <person name="Ciobanu D."/>
            <person name="Clum A."/>
            <person name="Salamov A."/>
            <person name="Andreopoulos B."/>
            <person name="Cheng J.-F."/>
            <person name="Woyke T."/>
            <person name="Pelin A."/>
            <person name="Henrissat B."/>
            <person name="Reynolds N."/>
            <person name="Benny G.L."/>
            <person name="Smith M.E."/>
            <person name="James T.Y."/>
            <person name="Grigoriev I.V."/>
        </authorList>
    </citation>
    <scope>NUCLEOTIDE SEQUENCE</scope>
    <source>
        <strain evidence="2">CSF55</strain>
    </source>
</reference>
<dbReference type="EMBL" id="ML005186">
    <property type="protein sequence ID" value="RKP19655.1"/>
    <property type="molecule type" value="Genomic_DNA"/>
</dbReference>
<protein>
    <submittedName>
        <fullName evidence="1">Uncharacterized protein</fullName>
    </submittedName>
</protein>
<dbReference type="SUPFAM" id="SSF53448">
    <property type="entry name" value="Nucleotide-diphospho-sugar transferases"/>
    <property type="match status" value="1"/>
</dbReference>
<gene>
    <name evidence="1" type="ORF">O9G_003142</name>
    <name evidence="2" type="ORF">ROZALSC1DRAFT_28771</name>
</gene>
<dbReference type="AlphaFoldDB" id="A0A075ANH4"/>
<accession>A0A075ANH4</accession>
<name>A0A075ANH4_ROZAC</name>
<dbReference type="HOGENOM" id="CLU_631848_0_0_1"/>
<organism evidence="1 3">
    <name type="scientific">Rozella allomycis (strain CSF55)</name>
    <dbReference type="NCBI Taxonomy" id="988480"/>
    <lineage>
        <taxon>Eukaryota</taxon>
        <taxon>Fungi</taxon>
        <taxon>Fungi incertae sedis</taxon>
        <taxon>Cryptomycota</taxon>
        <taxon>Cryptomycota incertae sedis</taxon>
        <taxon>Rozella</taxon>
    </lineage>
</organism>
<keyword evidence="3" id="KW-1185">Reference proteome</keyword>
<evidence type="ECO:0000313" key="2">
    <source>
        <dbReference type="EMBL" id="RKP19655.1"/>
    </source>
</evidence>